<reference evidence="10" key="1">
    <citation type="submission" date="2021-02" db="EMBL/GenBank/DDBJ databases">
        <authorList>
            <person name="Nowell W R."/>
        </authorList>
    </citation>
    <scope>NUCLEOTIDE SEQUENCE</scope>
</reference>
<sequence length="326" mass="37889">MSWSLTDVRLWMIRYITSFIWAFGFSGNLIIIYVFTRKNFLRNSCVLYLLAASIINILSLSWGILQSLYNLDHIDPTTYSFVYCKLRQYINHTLLMIGRSLIVFACIDRYAICNGSARFRSFCQPKLAIRMIIAHIFIWPIITVHIAIEQVLYQNQCIMTSPYIIIYGFYSAIVAGIIPPVLMTIFSLLTIRHRRELRTRLNAGRINNRNDHTFTIMLFSQVFVYIITTSLFPAITLYKAITNTYIKSARSLEIETFVNFFSTSFLVYLNPASALYVYIASSKGFRKEFNAAFTNLSKRIIRRRIRVEPARVLAHDIPLTIRNTDI</sequence>
<feature type="transmembrane region" description="Helical" evidence="8">
    <location>
        <begin position="89"/>
        <end position="107"/>
    </location>
</feature>
<dbReference type="SUPFAM" id="SSF81321">
    <property type="entry name" value="Family A G protein-coupled receptor-like"/>
    <property type="match status" value="1"/>
</dbReference>
<dbReference type="Gene3D" id="1.20.1070.10">
    <property type="entry name" value="Rhodopsin 7-helix transmembrane proteins"/>
    <property type="match status" value="1"/>
</dbReference>
<feature type="transmembrane region" description="Helical" evidence="8">
    <location>
        <begin position="257"/>
        <end position="279"/>
    </location>
</feature>
<keyword evidence="4" id="KW-0297">G-protein coupled receptor</keyword>
<gene>
    <name evidence="10" type="ORF">JYZ213_LOCUS26</name>
    <name evidence="11" type="ORF">OXD698_LOCUS24775</name>
</gene>
<protein>
    <recommendedName>
        <fullName evidence="9">G-protein coupled receptors family 1 profile domain-containing protein</fullName>
    </recommendedName>
</protein>
<evidence type="ECO:0000256" key="6">
    <source>
        <dbReference type="ARBA" id="ARBA00023170"/>
    </source>
</evidence>
<keyword evidence="6" id="KW-0675">Receptor</keyword>
<dbReference type="EMBL" id="CAJNOG010000001">
    <property type="protein sequence ID" value="CAF0718776.1"/>
    <property type="molecule type" value="Genomic_DNA"/>
</dbReference>
<keyword evidence="3 8" id="KW-1133">Transmembrane helix</keyword>
<comment type="subcellular location">
    <subcellularLocation>
        <location evidence="1">Membrane</location>
        <topology evidence="1">Multi-pass membrane protein</topology>
    </subcellularLocation>
</comment>
<feature type="transmembrane region" description="Helical" evidence="8">
    <location>
        <begin position="168"/>
        <end position="191"/>
    </location>
</feature>
<feature type="transmembrane region" description="Helical" evidence="8">
    <location>
        <begin position="47"/>
        <end position="69"/>
    </location>
</feature>
<evidence type="ECO:0000313" key="12">
    <source>
        <dbReference type="Proteomes" id="UP000663845"/>
    </source>
</evidence>
<proteinExistence type="predicted"/>
<evidence type="ECO:0000256" key="5">
    <source>
        <dbReference type="ARBA" id="ARBA00023136"/>
    </source>
</evidence>
<comment type="caution">
    <text evidence="10">The sequence shown here is derived from an EMBL/GenBank/DDBJ whole genome shotgun (WGS) entry which is preliminary data.</text>
</comment>
<dbReference type="Proteomes" id="UP000663844">
    <property type="component" value="Unassembled WGS sequence"/>
</dbReference>
<dbReference type="Pfam" id="PF00001">
    <property type="entry name" value="7tm_1"/>
    <property type="match status" value="1"/>
</dbReference>
<keyword evidence="5 8" id="KW-0472">Membrane</keyword>
<evidence type="ECO:0000256" key="8">
    <source>
        <dbReference type="SAM" id="Phobius"/>
    </source>
</evidence>
<feature type="transmembrane region" description="Helical" evidence="8">
    <location>
        <begin position="12"/>
        <end position="35"/>
    </location>
</feature>
<feature type="transmembrane region" description="Helical" evidence="8">
    <location>
        <begin position="212"/>
        <end position="237"/>
    </location>
</feature>
<organism evidence="10 12">
    <name type="scientific">Adineta steineri</name>
    <dbReference type="NCBI Taxonomy" id="433720"/>
    <lineage>
        <taxon>Eukaryota</taxon>
        <taxon>Metazoa</taxon>
        <taxon>Spiralia</taxon>
        <taxon>Gnathifera</taxon>
        <taxon>Rotifera</taxon>
        <taxon>Eurotatoria</taxon>
        <taxon>Bdelloidea</taxon>
        <taxon>Adinetida</taxon>
        <taxon>Adinetidae</taxon>
        <taxon>Adineta</taxon>
    </lineage>
</organism>
<evidence type="ECO:0000313" key="10">
    <source>
        <dbReference type="EMBL" id="CAF0718776.1"/>
    </source>
</evidence>
<dbReference type="InterPro" id="IPR000276">
    <property type="entry name" value="GPCR_Rhodpsn"/>
</dbReference>
<evidence type="ECO:0000256" key="7">
    <source>
        <dbReference type="ARBA" id="ARBA00023224"/>
    </source>
</evidence>
<feature type="transmembrane region" description="Helical" evidence="8">
    <location>
        <begin position="127"/>
        <end position="148"/>
    </location>
</feature>
<evidence type="ECO:0000256" key="4">
    <source>
        <dbReference type="ARBA" id="ARBA00023040"/>
    </source>
</evidence>
<evidence type="ECO:0000256" key="3">
    <source>
        <dbReference type="ARBA" id="ARBA00022989"/>
    </source>
</evidence>
<keyword evidence="2 8" id="KW-0812">Transmembrane</keyword>
<evidence type="ECO:0000256" key="2">
    <source>
        <dbReference type="ARBA" id="ARBA00022692"/>
    </source>
</evidence>
<dbReference type="PANTHER" id="PTHR24243:SF233">
    <property type="entry name" value="THYROTROPIN-RELEASING HORMONE RECEPTOR"/>
    <property type="match status" value="1"/>
</dbReference>
<evidence type="ECO:0000256" key="1">
    <source>
        <dbReference type="ARBA" id="ARBA00004141"/>
    </source>
</evidence>
<dbReference type="EMBL" id="CAJOAZ010002311">
    <property type="protein sequence ID" value="CAF3916502.1"/>
    <property type="molecule type" value="Genomic_DNA"/>
</dbReference>
<dbReference type="AlphaFoldDB" id="A0A813ML80"/>
<dbReference type="GO" id="GO:0004930">
    <property type="term" value="F:G protein-coupled receptor activity"/>
    <property type="evidence" value="ECO:0007669"/>
    <property type="project" value="UniProtKB-KW"/>
</dbReference>
<dbReference type="InterPro" id="IPR017452">
    <property type="entry name" value="GPCR_Rhodpsn_7TM"/>
</dbReference>
<dbReference type="GO" id="GO:0005886">
    <property type="term" value="C:plasma membrane"/>
    <property type="evidence" value="ECO:0007669"/>
    <property type="project" value="TreeGrafter"/>
</dbReference>
<feature type="domain" description="G-protein coupled receptors family 1 profile" evidence="9">
    <location>
        <begin position="27"/>
        <end position="278"/>
    </location>
</feature>
<evidence type="ECO:0000313" key="11">
    <source>
        <dbReference type="EMBL" id="CAF3916502.1"/>
    </source>
</evidence>
<evidence type="ECO:0000259" key="9">
    <source>
        <dbReference type="PROSITE" id="PS50262"/>
    </source>
</evidence>
<name>A0A813ML80_9BILA</name>
<dbReference type="PROSITE" id="PS50262">
    <property type="entry name" value="G_PROTEIN_RECEP_F1_2"/>
    <property type="match status" value="1"/>
</dbReference>
<accession>A0A813ML80</accession>
<keyword evidence="7" id="KW-0807">Transducer</keyword>
<dbReference type="Proteomes" id="UP000663845">
    <property type="component" value="Unassembled WGS sequence"/>
</dbReference>
<dbReference type="PANTHER" id="PTHR24243">
    <property type="entry name" value="G-PROTEIN COUPLED RECEPTOR"/>
    <property type="match status" value="1"/>
</dbReference>